<dbReference type="EC" id="2.4.1.212" evidence="4"/>
<keyword evidence="8" id="KW-0972">Capsule biogenesis/degradation</keyword>
<reference evidence="18 19" key="1">
    <citation type="submission" date="2024-06" db="EMBL/GenBank/DDBJ databases">
        <title>Genomic Encyclopedia of Type Strains, Phase IV (KMG-IV): sequencing the most valuable type-strain genomes for metagenomic binning, comparative biology and taxonomic classification.</title>
        <authorList>
            <person name="Goeker M."/>
        </authorList>
    </citation>
    <scope>NUCLEOTIDE SEQUENCE [LARGE SCALE GENOMIC DNA]</scope>
    <source>
        <strain evidence="18 19">DSM 100124</strain>
    </source>
</reference>
<evidence type="ECO:0000256" key="7">
    <source>
        <dbReference type="ARBA" id="ARBA00022679"/>
    </source>
</evidence>
<keyword evidence="16" id="KW-1133">Transmembrane helix</keyword>
<sequence>METKKQKWLIITLFTFFVLTLAYVSYKAKGGLHMSLGIYGSIMVTYLIGKMLLSFQYKPETKETLDYKVSVIIPSYNEKPDAVIKTVESILEQDYPIHEVFLIDDGSKDVSGYEAVLKYKTEMESRINQTNSSGIPLPKLIVHRLEKNQGKRHAQIWAFKEATGDIIFTVDSDGYVYPDAVRELLRPFHDEEVMAVTGHINARNKDENIFTKLLDMRYDNAFRVERAAQSVTGNVLVCSGPISCYRREVIFDNLEDYGNQMFLGEAVQYGDDRCLTNYAILKGKTLYQSTARCDTDVPSTLRQFLKQQIRWNKSFFRESIIALKIGLEKPKTLIWVILELSLWLMFGFIIIIALVFKIKTFGYILLLYYLGYLTFSAYARNVFYILKSPIVFLMAPLYGLIHLGLLFPLRFYALLTLKSTGWGTR</sequence>
<comment type="catalytic activity">
    <reaction evidence="14">
        <text>[hyaluronan](n) + UDP-N-acetyl-alpha-D-glucosamine = N-acetyl-beta-D-glucosaminyl-(1-&gt;4)-[hyaluronan](n) + UDP + H(+)</text>
        <dbReference type="Rhea" id="RHEA:20465"/>
        <dbReference type="Rhea" id="RHEA-COMP:12583"/>
        <dbReference type="Rhea" id="RHEA-COMP:12585"/>
        <dbReference type="ChEBI" id="CHEBI:15378"/>
        <dbReference type="ChEBI" id="CHEBI:57705"/>
        <dbReference type="ChEBI" id="CHEBI:58223"/>
        <dbReference type="ChEBI" id="CHEBI:132153"/>
        <dbReference type="ChEBI" id="CHEBI:132154"/>
        <dbReference type="EC" id="2.4.1.212"/>
    </reaction>
</comment>
<keyword evidence="16" id="KW-0812">Transmembrane</keyword>
<keyword evidence="19" id="KW-1185">Reference proteome</keyword>
<evidence type="ECO:0000256" key="10">
    <source>
        <dbReference type="ARBA" id="ARBA00037408"/>
    </source>
</evidence>
<dbReference type="Proteomes" id="UP001549097">
    <property type="component" value="Unassembled WGS sequence"/>
</dbReference>
<dbReference type="PANTHER" id="PTHR22913:SF12">
    <property type="entry name" value="MANNURONAN SYNTHASE"/>
    <property type="match status" value="1"/>
</dbReference>
<protein>
    <recommendedName>
        <fullName evidence="11">Hyaluronan synthase</fullName>
        <ecNumber evidence="4">2.4.1.212</ecNumber>
    </recommendedName>
    <alternativeName>
        <fullName evidence="13">Hyaluronate synthase</fullName>
    </alternativeName>
    <alternativeName>
        <fullName evidence="12">Hyaluronic acid synthase</fullName>
    </alternativeName>
</protein>
<comment type="subcellular location">
    <subcellularLocation>
        <location evidence="1">Cell membrane</location>
    </subcellularLocation>
</comment>
<dbReference type="SUPFAM" id="SSF53448">
    <property type="entry name" value="Nucleotide-diphospho-sugar transferases"/>
    <property type="match status" value="1"/>
</dbReference>
<comment type="catalytic activity">
    <reaction evidence="15">
        <text>N-acetyl-beta-D-glucosaminyl-(1-&gt;4)-[hyaluronan](n) + UDP-alpha-D-glucuronate = [hyaluronan](n+1) + UDP + H(+)</text>
        <dbReference type="Rhea" id="RHEA:12528"/>
        <dbReference type="Rhea" id="RHEA-COMP:12585"/>
        <dbReference type="Rhea" id="RHEA-COMP:12587"/>
        <dbReference type="ChEBI" id="CHEBI:15378"/>
        <dbReference type="ChEBI" id="CHEBI:58052"/>
        <dbReference type="ChEBI" id="CHEBI:58223"/>
        <dbReference type="ChEBI" id="CHEBI:132153"/>
        <dbReference type="ChEBI" id="CHEBI:132154"/>
        <dbReference type="EC" id="2.4.1.212"/>
    </reaction>
</comment>
<dbReference type="InterPro" id="IPR001173">
    <property type="entry name" value="Glyco_trans_2-like"/>
</dbReference>
<comment type="function">
    <text evidence="10">Glycosaminoglycan synthesis. The hyaluronic acid capsule is involved in the pathogenicity of group A Streptococci; it may be the major virulence determinant.</text>
</comment>
<evidence type="ECO:0000256" key="16">
    <source>
        <dbReference type="SAM" id="Phobius"/>
    </source>
</evidence>
<evidence type="ECO:0000256" key="8">
    <source>
        <dbReference type="ARBA" id="ARBA00022903"/>
    </source>
</evidence>
<feature type="transmembrane region" description="Helical" evidence="16">
    <location>
        <begin position="361"/>
        <end position="379"/>
    </location>
</feature>
<keyword evidence="5" id="KW-1003">Cell membrane</keyword>
<keyword evidence="6 18" id="KW-0328">Glycosyltransferase</keyword>
<comment type="pathway">
    <text evidence="2">Glycan biosynthesis; hyaluronan biosynthesis.</text>
</comment>
<evidence type="ECO:0000259" key="17">
    <source>
        <dbReference type="Pfam" id="PF00535"/>
    </source>
</evidence>
<evidence type="ECO:0000256" key="12">
    <source>
        <dbReference type="ARBA" id="ARBA00042148"/>
    </source>
</evidence>
<feature type="transmembrane region" description="Helical" evidence="16">
    <location>
        <begin position="7"/>
        <end position="26"/>
    </location>
</feature>
<proteinExistence type="inferred from homology"/>
<evidence type="ECO:0000256" key="14">
    <source>
        <dbReference type="ARBA" id="ARBA00047709"/>
    </source>
</evidence>
<dbReference type="Gene3D" id="3.90.550.10">
    <property type="entry name" value="Spore Coat Polysaccharide Biosynthesis Protein SpsA, Chain A"/>
    <property type="match status" value="1"/>
</dbReference>
<comment type="similarity">
    <text evidence="3">Belongs to the NodC/HAS family.</text>
</comment>
<keyword evidence="7 18" id="KW-0808">Transferase</keyword>
<feature type="domain" description="Glycosyltransferase 2-like" evidence="17">
    <location>
        <begin position="70"/>
        <end position="250"/>
    </location>
</feature>
<evidence type="ECO:0000256" key="9">
    <source>
        <dbReference type="ARBA" id="ARBA00023136"/>
    </source>
</evidence>
<dbReference type="Pfam" id="PF00535">
    <property type="entry name" value="Glycos_transf_2"/>
    <property type="match status" value="1"/>
</dbReference>
<evidence type="ECO:0000256" key="13">
    <source>
        <dbReference type="ARBA" id="ARBA00043237"/>
    </source>
</evidence>
<dbReference type="InterPro" id="IPR029044">
    <property type="entry name" value="Nucleotide-diphossugar_trans"/>
</dbReference>
<feature type="transmembrane region" description="Helical" evidence="16">
    <location>
        <begin position="32"/>
        <end position="53"/>
    </location>
</feature>
<evidence type="ECO:0000256" key="6">
    <source>
        <dbReference type="ARBA" id="ARBA00022676"/>
    </source>
</evidence>
<dbReference type="GO" id="GO:0050501">
    <property type="term" value="F:hyaluronan synthase activity"/>
    <property type="evidence" value="ECO:0007669"/>
    <property type="project" value="UniProtKB-EC"/>
</dbReference>
<evidence type="ECO:0000256" key="4">
    <source>
        <dbReference type="ARBA" id="ARBA00012207"/>
    </source>
</evidence>
<accession>A0ABV2LEH7</accession>
<feature type="transmembrane region" description="Helical" evidence="16">
    <location>
        <begin position="333"/>
        <end position="355"/>
    </location>
</feature>
<dbReference type="RefSeq" id="WP_233096498.1">
    <property type="nucleotide sequence ID" value="NZ_JAEACF010000001.1"/>
</dbReference>
<gene>
    <name evidence="18" type="ORF">ABID52_000560</name>
</gene>
<feature type="transmembrane region" description="Helical" evidence="16">
    <location>
        <begin position="391"/>
        <end position="415"/>
    </location>
</feature>
<evidence type="ECO:0000256" key="2">
    <source>
        <dbReference type="ARBA" id="ARBA00004698"/>
    </source>
</evidence>
<evidence type="ECO:0000256" key="1">
    <source>
        <dbReference type="ARBA" id="ARBA00004236"/>
    </source>
</evidence>
<name>A0ABV2LEH7_9BACL</name>
<evidence type="ECO:0000313" key="18">
    <source>
        <dbReference type="EMBL" id="MET3726979.1"/>
    </source>
</evidence>
<keyword evidence="9 16" id="KW-0472">Membrane</keyword>
<evidence type="ECO:0000256" key="5">
    <source>
        <dbReference type="ARBA" id="ARBA00022475"/>
    </source>
</evidence>
<evidence type="ECO:0000313" key="19">
    <source>
        <dbReference type="Proteomes" id="UP001549097"/>
    </source>
</evidence>
<dbReference type="PANTHER" id="PTHR22913">
    <property type="entry name" value="HYALURONAN SYNTHASE"/>
    <property type="match status" value="1"/>
</dbReference>
<evidence type="ECO:0000256" key="3">
    <source>
        <dbReference type="ARBA" id="ARBA00006782"/>
    </source>
</evidence>
<evidence type="ECO:0000256" key="11">
    <source>
        <dbReference type="ARBA" id="ARBA00040508"/>
    </source>
</evidence>
<dbReference type="EMBL" id="JBEPMP010000001">
    <property type="protein sequence ID" value="MET3726979.1"/>
    <property type="molecule type" value="Genomic_DNA"/>
</dbReference>
<comment type="caution">
    <text evidence="18">The sequence shown here is derived from an EMBL/GenBank/DDBJ whole genome shotgun (WGS) entry which is preliminary data.</text>
</comment>
<organism evidence="18 19">
    <name type="scientific">Fictibacillus halophilus</name>
    <dbReference type="NCBI Taxonomy" id="1610490"/>
    <lineage>
        <taxon>Bacteria</taxon>
        <taxon>Bacillati</taxon>
        <taxon>Bacillota</taxon>
        <taxon>Bacilli</taxon>
        <taxon>Bacillales</taxon>
        <taxon>Fictibacillaceae</taxon>
        <taxon>Fictibacillus</taxon>
    </lineage>
</organism>
<evidence type="ECO:0000256" key="15">
    <source>
        <dbReference type="ARBA" id="ARBA00048168"/>
    </source>
</evidence>